<evidence type="ECO:0000256" key="11">
    <source>
        <dbReference type="NCBIfam" id="TIGR00665"/>
    </source>
</evidence>
<comment type="function">
    <text evidence="12">The main replicative DNA helicase, it participates in initiation and elongation during chromosome replication. Travels ahead of the DNA replisome, separating dsDNA into templates for DNA synthesis. A processive ATP-dependent 5'-3' DNA helicase it has DNA-dependent ATPase activity.</text>
</comment>
<keyword evidence="5 12" id="KW-0378">Hydrolase</keyword>
<dbReference type="PANTHER" id="PTHR30153:SF2">
    <property type="entry name" value="REPLICATIVE DNA HELICASE"/>
    <property type="match status" value="1"/>
</dbReference>
<keyword evidence="2 12" id="KW-0639">Primosome</keyword>
<dbReference type="AlphaFoldDB" id="A0A7V4ABK5"/>
<dbReference type="GO" id="GO:0043139">
    <property type="term" value="F:5'-3' DNA helicase activity"/>
    <property type="evidence" value="ECO:0007669"/>
    <property type="project" value="UniProtKB-EC"/>
</dbReference>
<dbReference type="Gene3D" id="1.10.860.10">
    <property type="entry name" value="DNAb Helicase, Chain A"/>
    <property type="match status" value="1"/>
</dbReference>
<dbReference type="GO" id="GO:1990077">
    <property type="term" value="C:primosome complex"/>
    <property type="evidence" value="ECO:0007669"/>
    <property type="project" value="UniProtKB-UniRule"/>
</dbReference>
<accession>A0A7V4ABK5</accession>
<dbReference type="GO" id="GO:0016787">
    <property type="term" value="F:hydrolase activity"/>
    <property type="evidence" value="ECO:0007669"/>
    <property type="project" value="UniProtKB-KW"/>
</dbReference>
<sequence>MKEIKEARTEPHAIDIEMAVLGSMMSSQQALYKGLEMLTPEVFYQPNHRIIFEVIRDIAEGAAGIKRIPDLLTVKDELERRGKLEEAGGAAYLATLLEEVINPEYIEEHAKIIIEKFLYRKTIEICNKVMKECYDEKKEAEEILDEADAMLFGIRAYKLKGGFIHLKDLLRPFFEELTHIMEGRGVELPSGFHELDLLTTGFHKGDFIVIASRPAMGKTSFALNIMKNLAADFGKPVGFFSIEMPKDQIVQRLLCMESNIEMQKLRKGEITPQEFLKLSEAAERLKSAPIYIDDTPKISLQELRAKTRRACKEYNLSAVFIDFLQVIEAPKMETRQQQIAYISASLKSLAMELNIPVIALAQLSREVEKRADKRPQLADLRESGAIEQDADMVIFLFREDFYEPYTSEEGVAEIIVGKNRNGPVGTVRLGFIKEYMKFVNLSSLERGETEFL</sequence>
<dbReference type="GO" id="GO:0005829">
    <property type="term" value="C:cytosol"/>
    <property type="evidence" value="ECO:0007669"/>
    <property type="project" value="TreeGrafter"/>
</dbReference>
<dbReference type="InterPro" id="IPR007692">
    <property type="entry name" value="DNA_helicase_DnaB"/>
</dbReference>
<keyword evidence="8 12" id="KW-0238">DNA-binding</keyword>
<dbReference type="GO" id="GO:0006269">
    <property type="term" value="P:DNA replication, synthesis of primer"/>
    <property type="evidence" value="ECO:0007669"/>
    <property type="project" value="UniProtKB-UniRule"/>
</dbReference>
<evidence type="ECO:0000256" key="12">
    <source>
        <dbReference type="RuleBase" id="RU362085"/>
    </source>
</evidence>
<keyword evidence="9" id="KW-0413">Isomerase</keyword>
<evidence type="ECO:0000256" key="9">
    <source>
        <dbReference type="ARBA" id="ARBA00023235"/>
    </source>
</evidence>
<dbReference type="InterPro" id="IPR016136">
    <property type="entry name" value="DNA_helicase_N/primase_C"/>
</dbReference>
<evidence type="ECO:0000256" key="8">
    <source>
        <dbReference type="ARBA" id="ARBA00023125"/>
    </source>
</evidence>
<name>A0A7V4ABK5_UNCW3</name>
<evidence type="ECO:0000256" key="2">
    <source>
        <dbReference type="ARBA" id="ARBA00022515"/>
    </source>
</evidence>
<dbReference type="InterPro" id="IPR027417">
    <property type="entry name" value="P-loop_NTPase"/>
</dbReference>
<gene>
    <name evidence="14" type="primary">dnaB</name>
    <name evidence="14" type="ORF">ENT96_00840</name>
</gene>
<feature type="domain" description="SF4 helicase" evidence="13">
    <location>
        <begin position="181"/>
        <end position="445"/>
    </location>
</feature>
<organism evidence="14">
    <name type="scientific">candidate division WOR-3 bacterium</name>
    <dbReference type="NCBI Taxonomy" id="2052148"/>
    <lineage>
        <taxon>Bacteria</taxon>
        <taxon>Bacteria division WOR-3</taxon>
    </lineage>
</organism>
<dbReference type="EMBL" id="DTAR01000074">
    <property type="protein sequence ID" value="HGM97582.1"/>
    <property type="molecule type" value="Genomic_DNA"/>
</dbReference>
<evidence type="ECO:0000313" key="14">
    <source>
        <dbReference type="EMBL" id="HGM97582.1"/>
    </source>
</evidence>
<dbReference type="EC" id="5.6.2.3" evidence="11 12"/>
<keyword evidence="3 12" id="KW-0235">DNA replication</keyword>
<comment type="caution">
    <text evidence="14">The sequence shown here is derived from an EMBL/GenBank/DDBJ whole genome shotgun (WGS) entry which is preliminary data.</text>
</comment>
<dbReference type="SUPFAM" id="SSF52540">
    <property type="entry name" value="P-loop containing nucleoside triphosphate hydrolases"/>
    <property type="match status" value="1"/>
</dbReference>
<dbReference type="NCBIfam" id="TIGR00665">
    <property type="entry name" value="DnaB"/>
    <property type="match status" value="1"/>
</dbReference>
<dbReference type="Pfam" id="PF03796">
    <property type="entry name" value="DnaB_C"/>
    <property type="match status" value="1"/>
</dbReference>
<dbReference type="Pfam" id="PF00772">
    <property type="entry name" value="DnaB"/>
    <property type="match status" value="1"/>
</dbReference>
<dbReference type="InterPro" id="IPR007693">
    <property type="entry name" value="DNA_helicase_DnaB-like_N"/>
</dbReference>
<dbReference type="InterPro" id="IPR007694">
    <property type="entry name" value="DNA_helicase_DnaB-like_C"/>
</dbReference>
<dbReference type="Gene3D" id="3.40.50.300">
    <property type="entry name" value="P-loop containing nucleotide triphosphate hydrolases"/>
    <property type="match status" value="1"/>
</dbReference>
<keyword evidence="4 12" id="KW-0547">Nucleotide-binding</keyword>
<reference evidence="14" key="1">
    <citation type="journal article" date="2020" name="mSystems">
        <title>Genome- and Community-Level Interaction Insights into Carbon Utilization and Element Cycling Functions of Hydrothermarchaeota in Hydrothermal Sediment.</title>
        <authorList>
            <person name="Zhou Z."/>
            <person name="Liu Y."/>
            <person name="Xu W."/>
            <person name="Pan J."/>
            <person name="Luo Z.H."/>
            <person name="Li M."/>
        </authorList>
    </citation>
    <scope>NUCLEOTIDE SEQUENCE [LARGE SCALE GENOMIC DNA]</scope>
    <source>
        <strain evidence="14">SpSt-626</strain>
    </source>
</reference>
<dbReference type="GO" id="GO:0003677">
    <property type="term" value="F:DNA binding"/>
    <property type="evidence" value="ECO:0007669"/>
    <property type="project" value="UniProtKB-UniRule"/>
</dbReference>
<comment type="similarity">
    <text evidence="1 12">Belongs to the helicase family. DnaB subfamily.</text>
</comment>
<dbReference type="SUPFAM" id="SSF48024">
    <property type="entry name" value="N-terminal domain of DnaB helicase"/>
    <property type="match status" value="1"/>
</dbReference>
<evidence type="ECO:0000256" key="5">
    <source>
        <dbReference type="ARBA" id="ARBA00022801"/>
    </source>
</evidence>
<dbReference type="InterPro" id="IPR036185">
    <property type="entry name" value="DNA_heli_DnaB-like_N_sf"/>
</dbReference>
<proteinExistence type="inferred from homology"/>
<comment type="catalytic activity">
    <reaction evidence="10 12">
        <text>ATP + H2O = ADP + phosphate + H(+)</text>
        <dbReference type="Rhea" id="RHEA:13065"/>
        <dbReference type="ChEBI" id="CHEBI:15377"/>
        <dbReference type="ChEBI" id="CHEBI:15378"/>
        <dbReference type="ChEBI" id="CHEBI:30616"/>
        <dbReference type="ChEBI" id="CHEBI:43474"/>
        <dbReference type="ChEBI" id="CHEBI:456216"/>
        <dbReference type="EC" id="5.6.2.3"/>
    </reaction>
</comment>
<evidence type="ECO:0000256" key="1">
    <source>
        <dbReference type="ARBA" id="ARBA00008428"/>
    </source>
</evidence>
<evidence type="ECO:0000256" key="4">
    <source>
        <dbReference type="ARBA" id="ARBA00022741"/>
    </source>
</evidence>
<evidence type="ECO:0000256" key="6">
    <source>
        <dbReference type="ARBA" id="ARBA00022806"/>
    </source>
</evidence>
<evidence type="ECO:0000256" key="3">
    <source>
        <dbReference type="ARBA" id="ARBA00022705"/>
    </source>
</evidence>
<dbReference type="PROSITE" id="PS51199">
    <property type="entry name" value="SF4_HELICASE"/>
    <property type="match status" value="1"/>
</dbReference>
<keyword evidence="7 12" id="KW-0067">ATP-binding</keyword>
<keyword evidence="6 12" id="KW-0347">Helicase</keyword>
<evidence type="ECO:0000256" key="7">
    <source>
        <dbReference type="ARBA" id="ARBA00022840"/>
    </source>
</evidence>
<dbReference type="PANTHER" id="PTHR30153">
    <property type="entry name" value="REPLICATIVE DNA HELICASE DNAB"/>
    <property type="match status" value="1"/>
</dbReference>
<dbReference type="CDD" id="cd00984">
    <property type="entry name" value="DnaB_C"/>
    <property type="match status" value="1"/>
</dbReference>
<dbReference type="GO" id="GO:0005524">
    <property type="term" value="F:ATP binding"/>
    <property type="evidence" value="ECO:0007669"/>
    <property type="project" value="UniProtKB-UniRule"/>
</dbReference>
<protein>
    <recommendedName>
        <fullName evidence="11 12">Replicative DNA helicase</fullName>
        <ecNumber evidence="11 12">5.6.2.3</ecNumber>
    </recommendedName>
</protein>
<evidence type="ECO:0000259" key="13">
    <source>
        <dbReference type="PROSITE" id="PS51199"/>
    </source>
</evidence>
<evidence type="ECO:0000256" key="10">
    <source>
        <dbReference type="ARBA" id="ARBA00048954"/>
    </source>
</evidence>